<feature type="region of interest" description="Disordered" evidence="1">
    <location>
        <begin position="1"/>
        <end position="44"/>
    </location>
</feature>
<name>A0A9P6XZV3_9FUNG</name>
<evidence type="ECO:0000313" key="3">
    <source>
        <dbReference type="Proteomes" id="UP000740926"/>
    </source>
</evidence>
<dbReference type="EMBL" id="JAANIU010007964">
    <property type="protein sequence ID" value="KAG1536239.1"/>
    <property type="molecule type" value="Genomic_DNA"/>
</dbReference>
<reference evidence="2 3" key="1">
    <citation type="journal article" date="2020" name="Microb. Genom.">
        <title>Genetic diversity of clinical and environmental Mucorales isolates obtained from an investigation of mucormycosis cases among solid organ transplant recipients.</title>
        <authorList>
            <person name="Nguyen M.H."/>
            <person name="Kaul D."/>
            <person name="Muto C."/>
            <person name="Cheng S.J."/>
            <person name="Richter R.A."/>
            <person name="Bruno V.M."/>
            <person name="Liu G."/>
            <person name="Beyhan S."/>
            <person name="Sundermann A.J."/>
            <person name="Mounaud S."/>
            <person name="Pasculle A.W."/>
            <person name="Nierman W.C."/>
            <person name="Driscoll E."/>
            <person name="Cumbie R."/>
            <person name="Clancy C.J."/>
            <person name="Dupont C.L."/>
        </authorList>
    </citation>
    <scope>NUCLEOTIDE SEQUENCE [LARGE SCALE GENOMIC DNA]</scope>
    <source>
        <strain evidence="2 3">GL24</strain>
    </source>
</reference>
<comment type="caution">
    <text evidence="2">The sequence shown here is derived from an EMBL/GenBank/DDBJ whole genome shotgun (WGS) entry which is preliminary data.</text>
</comment>
<dbReference type="AlphaFoldDB" id="A0A9P6XZV3"/>
<sequence>MDPGGSMNRSTSTCRQLKAASSTGSHSSRFQRQRLRRGTSAPASTLCCSPAAPITGASFFCLVVGALSGNRLRLRAM</sequence>
<keyword evidence="3" id="KW-1185">Reference proteome</keyword>
<organism evidence="2 3">
    <name type="scientific">Rhizopus delemar</name>
    <dbReference type="NCBI Taxonomy" id="936053"/>
    <lineage>
        <taxon>Eukaryota</taxon>
        <taxon>Fungi</taxon>
        <taxon>Fungi incertae sedis</taxon>
        <taxon>Mucoromycota</taxon>
        <taxon>Mucoromycotina</taxon>
        <taxon>Mucoromycetes</taxon>
        <taxon>Mucorales</taxon>
        <taxon>Mucorineae</taxon>
        <taxon>Rhizopodaceae</taxon>
        <taxon>Rhizopus</taxon>
    </lineage>
</organism>
<proteinExistence type="predicted"/>
<evidence type="ECO:0000313" key="2">
    <source>
        <dbReference type="EMBL" id="KAG1536239.1"/>
    </source>
</evidence>
<evidence type="ECO:0000256" key="1">
    <source>
        <dbReference type="SAM" id="MobiDB-lite"/>
    </source>
</evidence>
<dbReference type="Proteomes" id="UP000740926">
    <property type="component" value="Unassembled WGS sequence"/>
</dbReference>
<gene>
    <name evidence="2" type="ORF">G6F50_015116</name>
</gene>
<protein>
    <submittedName>
        <fullName evidence="2">Uncharacterized protein</fullName>
    </submittedName>
</protein>
<feature type="compositionally biased region" description="Polar residues" evidence="1">
    <location>
        <begin position="7"/>
        <end position="28"/>
    </location>
</feature>
<accession>A0A9P6XZV3</accession>